<evidence type="ECO:0000313" key="1">
    <source>
        <dbReference type="EMBL" id="MBX36026.1"/>
    </source>
</evidence>
<sequence length="39" mass="4406">MDWTPSEVVHFIVADKGMADAPWIKIVTAIFVAIMRTMN</sequence>
<dbReference type="AlphaFoldDB" id="A0A2P2N0R6"/>
<dbReference type="EMBL" id="GGEC01055542">
    <property type="protein sequence ID" value="MBX36026.1"/>
    <property type="molecule type" value="Transcribed_RNA"/>
</dbReference>
<organism evidence="1">
    <name type="scientific">Rhizophora mucronata</name>
    <name type="common">Asiatic mangrove</name>
    <dbReference type="NCBI Taxonomy" id="61149"/>
    <lineage>
        <taxon>Eukaryota</taxon>
        <taxon>Viridiplantae</taxon>
        <taxon>Streptophyta</taxon>
        <taxon>Embryophyta</taxon>
        <taxon>Tracheophyta</taxon>
        <taxon>Spermatophyta</taxon>
        <taxon>Magnoliopsida</taxon>
        <taxon>eudicotyledons</taxon>
        <taxon>Gunneridae</taxon>
        <taxon>Pentapetalae</taxon>
        <taxon>rosids</taxon>
        <taxon>fabids</taxon>
        <taxon>Malpighiales</taxon>
        <taxon>Rhizophoraceae</taxon>
        <taxon>Rhizophora</taxon>
    </lineage>
</organism>
<accession>A0A2P2N0R6</accession>
<proteinExistence type="predicted"/>
<reference evidence="1" key="1">
    <citation type="submission" date="2018-02" db="EMBL/GenBank/DDBJ databases">
        <title>Rhizophora mucronata_Transcriptome.</title>
        <authorList>
            <person name="Meera S.P."/>
            <person name="Sreeshan A."/>
            <person name="Augustine A."/>
        </authorList>
    </citation>
    <scope>NUCLEOTIDE SEQUENCE</scope>
    <source>
        <tissue evidence="1">Leaf</tissue>
    </source>
</reference>
<protein>
    <submittedName>
        <fullName evidence="1">Uncharacterized protein</fullName>
    </submittedName>
</protein>
<name>A0A2P2N0R6_RHIMU</name>